<keyword evidence="1" id="KW-0812">Transmembrane</keyword>
<sequence length="209" mass="22439">MSANRATFWGAVIAAIISALALIFQQELRAAFVETEEERRAEAPGDVSPNSPSLSISKVWVPPKATTLNSALFAEFSNVSGSAAEDVRVTLDFGPSRLVGCDFGEEVPGDIEAVEGSSSASITVAKLRKGEHFTAYCLMDTPRFRIITITAANSEPRRLTFSDIGTPEAMTWSRLLSNIAMTAVVAAAIGLGFLIVFLVIVFVNRRLDP</sequence>
<evidence type="ECO:0000256" key="1">
    <source>
        <dbReference type="SAM" id="Phobius"/>
    </source>
</evidence>
<evidence type="ECO:0000313" key="3">
    <source>
        <dbReference type="Proteomes" id="UP000236752"/>
    </source>
</evidence>
<dbReference type="RefSeq" id="WP_103910048.1">
    <property type="nucleotide sequence ID" value="NZ_FNUZ01000002.1"/>
</dbReference>
<keyword evidence="3" id="KW-1185">Reference proteome</keyword>
<protein>
    <submittedName>
        <fullName evidence="2">Uncharacterized protein</fullName>
    </submittedName>
</protein>
<keyword evidence="1" id="KW-0472">Membrane</keyword>
<name>A0A1H5X710_9RHOB</name>
<reference evidence="2 3" key="1">
    <citation type="submission" date="2016-10" db="EMBL/GenBank/DDBJ databases">
        <authorList>
            <person name="de Groot N.N."/>
        </authorList>
    </citation>
    <scope>NUCLEOTIDE SEQUENCE [LARGE SCALE GENOMIC DNA]</scope>
    <source>
        <strain evidence="2 3">DSM 26915</strain>
    </source>
</reference>
<proteinExistence type="predicted"/>
<dbReference type="AlphaFoldDB" id="A0A1H5X710"/>
<evidence type="ECO:0000313" key="2">
    <source>
        <dbReference type="EMBL" id="SEG07544.1"/>
    </source>
</evidence>
<feature type="transmembrane region" description="Helical" evidence="1">
    <location>
        <begin position="6"/>
        <end position="24"/>
    </location>
</feature>
<keyword evidence="1" id="KW-1133">Transmembrane helix</keyword>
<accession>A0A1H5X710</accession>
<feature type="transmembrane region" description="Helical" evidence="1">
    <location>
        <begin position="179"/>
        <end position="203"/>
    </location>
</feature>
<gene>
    <name evidence="2" type="ORF">SAMN04488045_1747</name>
</gene>
<dbReference type="EMBL" id="FNUZ01000002">
    <property type="protein sequence ID" value="SEG07544.1"/>
    <property type="molecule type" value="Genomic_DNA"/>
</dbReference>
<dbReference type="Proteomes" id="UP000236752">
    <property type="component" value="Unassembled WGS sequence"/>
</dbReference>
<organism evidence="2 3">
    <name type="scientific">Thalassococcus halodurans</name>
    <dbReference type="NCBI Taxonomy" id="373675"/>
    <lineage>
        <taxon>Bacteria</taxon>
        <taxon>Pseudomonadati</taxon>
        <taxon>Pseudomonadota</taxon>
        <taxon>Alphaproteobacteria</taxon>
        <taxon>Rhodobacterales</taxon>
        <taxon>Roseobacteraceae</taxon>
        <taxon>Thalassococcus</taxon>
    </lineage>
</organism>